<dbReference type="PROSITE" id="PS50931">
    <property type="entry name" value="HTH_LYSR"/>
    <property type="match status" value="1"/>
</dbReference>
<evidence type="ECO:0000313" key="6">
    <source>
        <dbReference type="EMBL" id="MCF2531614.1"/>
    </source>
</evidence>
<dbReference type="AlphaFoldDB" id="A0AA41U748"/>
<keyword evidence="2" id="KW-0805">Transcription regulation</keyword>
<name>A0AA41U748_9ACTN</name>
<gene>
    <name evidence="6" type="ORF">LZ495_30965</name>
</gene>
<sequence length="300" mass="33708">MERQDIEIFLVLAEELHFGRTADRLFLSTALVSKTIKRIERQLGVRLFDRSSRHVMLTDIGRRLRADLHPHQQGIQQALERARLARNDITGTLAVGFMSVLAGTLVVQGRHRFRAEHPQCDVRVVETQVHHFVSQLRDGTVDVLLMSLPVDEPDIRVGPVVARRNRVVVASADHRFAGMDSVSWEDLAGETLPTAVPTFPDYAVDFHAPPRTPSGRRIERFTEPVATYLEALTMVSAGRMLVLGDTQLAQYYNRPDLVYLPVHDLPPLEFALLWRTCDDDDPRIRAFVAATVAAAPRTGP</sequence>
<dbReference type="InterPro" id="IPR005119">
    <property type="entry name" value="LysR_subst-bd"/>
</dbReference>
<evidence type="ECO:0000256" key="2">
    <source>
        <dbReference type="ARBA" id="ARBA00023015"/>
    </source>
</evidence>
<accession>A0AA41U748</accession>
<dbReference type="InterPro" id="IPR000847">
    <property type="entry name" value="LysR_HTH_N"/>
</dbReference>
<organism evidence="6 7">
    <name type="scientific">Yinghuangia soli</name>
    <dbReference type="NCBI Taxonomy" id="2908204"/>
    <lineage>
        <taxon>Bacteria</taxon>
        <taxon>Bacillati</taxon>
        <taxon>Actinomycetota</taxon>
        <taxon>Actinomycetes</taxon>
        <taxon>Kitasatosporales</taxon>
        <taxon>Streptomycetaceae</taxon>
        <taxon>Yinghuangia</taxon>
    </lineage>
</organism>
<keyword evidence="4" id="KW-0804">Transcription</keyword>
<feature type="domain" description="HTH lysR-type" evidence="5">
    <location>
        <begin position="1"/>
        <end position="58"/>
    </location>
</feature>
<dbReference type="Pfam" id="PF00126">
    <property type="entry name" value="HTH_1"/>
    <property type="match status" value="1"/>
</dbReference>
<dbReference type="Gene3D" id="1.10.10.10">
    <property type="entry name" value="Winged helix-like DNA-binding domain superfamily/Winged helix DNA-binding domain"/>
    <property type="match status" value="1"/>
</dbReference>
<dbReference type="InterPro" id="IPR036388">
    <property type="entry name" value="WH-like_DNA-bd_sf"/>
</dbReference>
<dbReference type="Proteomes" id="UP001165378">
    <property type="component" value="Unassembled WGS sequence"/>
</dbReference>
<evidence type="ECO:0000256" key="4">
    <source>
        <dbReference type="ARBA" id="ARBA00023163"/>
    </source>
</evidence>
<dbReference type="InterPro" id="IPR036390">
    <property type="entry name" value="WH_DNA-bd_sf"/>
</dbReference>
<dbReference type="GO" id="GO:0003700">
    <property type="term" value="F:DNA-binding transcription factor activity"/>
    <property type="evidence" value="ECO:0007669"/>
    <property type="project" value="InterPro"/>
</dbReference>
<comment type="caution">
    <text evidence="6">The sequence shown here is derived from an EMBL/GenBank/DDBJ whole genome shotgun (WGS) entry which is preliminary data.</text>
</comment>
<dbReference type="RefSeq" id="WP_235056264.1">
    <property type="nucleotide sequence ID" value="NZ_JAKFHA010000025.1"/>
</dbReference>
<proteinExistence type="inferred from homology"/>
<evidence type="ECO:0000259" key="5">
    <source>
        <dbReference type="PROSITE" id="PS50931"/>
    </source>
</evidence>
<evidence type="ECO:0000313" key="7">
    <source>
        <dbReference type="Proteomes" id="UP001165378"/>
    </source>
</evidence>
<dbReference type="PANTHER" id="PTHR30346">
    <property type="entry name" value="TRANSCRIPTIONAL DUAL REGULATOR HCAR-RELATED"/>
    <property type="match status" value="1"/>
</dbReference>
<keyword evidence="7" id="KW-1185">Reference proteome</keyword>
<reference evidence="6" key="1">
    <citation type="submission" date="2022-01" db="EMBL/GenBank/DDBJ databases">
        <title>Genome-Based Taxonomic Classification of the Phylum Actinobacteria.</title>
        <authorList>
            <person name="Gao Y."/>
        </authorList>
    </citation>
    <scope>NUCLEOTIDE SEQUENCE</scope>
    <source>
        <strain evidence="6">KLBMP 8922</strain>
    </source>
</reference>
<protein>
    <submittedName>
        <fullName evidence="6">LysR family transcriptional regulator</fullName>
    </submittedName>
</protein>
<dbReference type="GO" id="GO:0003677">
    <property type="term" value="F:DNA binding"/>
    <property type="evidence" value="ECO:0007669"/>
    <property type="project" value="UniProtKB-KW"/>
</dbReference>
<dbReference type="Pfam" id="PF03466">
    <property type="entry name" value="LysR_substrate"/>
    <property type="match status" value="1"/>
</dbReference>
<dbReference type="Gene3D" id="3.40.190.10">
    <property type="entry name" value="Periplasmic binding protein-like II"/>
    <property type="match status" value="2"/>
</dbReference>
<dbReference type="GO" id="GO:0032993">
    <property type="term" value="C:protein-DNA complex"/>
    <property type="evidence" value="ECO:0007669"/>
    <property type="project" value="TreeGrafter"/>
</dbReference>
<evidence type="ECO:0000256" key="1">
    <source>
        <dbReference type="ARBA" id="ARBA00009437"/>
    </source>
</evidence>
<dbReference type="EMBL" id="JAKFHA010000025">
    <property type="protein sequence ID" value="MCF2531614.1"/>
    <property type="molecule type" value="Genomic_DNA"/>
</dbReference>
<evidence type="ECO:0000256" key="3">
    <source>
        <dbReference type="ARBA" id="ARBA00023125"/>
    </source>
</evidence>
<dbReference type="SUPFAM" id="SSF53850">
    <property type="entry name" value="Periplasmic binding protein-like II"/>
    <property type="match status" value="1"/>
</dbReference>
<keyword evidence="3" id="KW-0238">DNA-binding</keyword>
<dbReference type="SUPFAM" id="SSF46785">
    <property type="entry name" value="Winged helix' DNA-binding domain"/>
    <property type="match status" value="1"/>
</dbReference>
<comment type="similarity">
    <text evidence="1">Belongs to the LysR transcriptional regulatory family.</text>
</comment>
<dbReference type="PANTHER" id="PTHR30346:SF0">
    <property type="entry name" value="HCA OPERON TRANSCRIPTIONAL ACTIVATOR HCAR"/>
    <property type="match status" value="1"/>
</dbReference>